<dbReference type="RefSeq" id="WP_204732930.1">
    <property type="nucleotide sequence ID" value="NZ_JAVDWE010000002.1"/>
</dbReference>
<reference evidence="3 4" key="1">
    <citation type="submission" date="2023-07" db="EMBL/GenBank/DDBJ databases">
        <title>Sorghum-associated microbial communities from plants grown in Nebraska, USA.</title>
        <authorList>
            <person name="Schachtman D."/>
        </authorList>
    </citation>
    <scope>NUCLEOTIDE SEQUENCE [LARGE SCALE GENOMIC DNA]</scope>
    <source>
        <strain evidence="3 4">BE240</strain>
    </source>
</reference>
<dbReference type="PROSITE" id="PS51318">
    <property type="entry name" value="TAT"/>
    <property type="match status" value="1"/>
</dbReference>
<dbReference type="Gene3D" id="3.40.190.170">
    <property type="entry name" value="Bacterial extracellular solute-binding protein, family 7"/>
    <property type="match status" value="1"/>
</dbReference>
<comment type="caution">
    <text evidence="3">The sequence shown here is derived from an EMBL/GenBank/DDBJ whole genome shotgun (WGS) entry which is preliminary data.</text>
</comment>
<feature type="signal peptide" evidence="2">
    <location>
        <begin position="1"/>
        <end position="21"/>
    </location>
</feature>
<feature type="chain" id="PRO_5045999779" evidence="2">
    <location>
        <begin position="22"/>
        <end position="347"/>
    </location>
</feature>
<keyword evidence="1 2" id="KW-0732">Signal</keyword>
<dbReference type="InterPro" id="IPR006311">
    <property type="entry name" value="TAT_signal"/>
</dbReference>
<evidence type="ECO:0000313" key="3">
    <source>
        <dbReference type="EMBL" id="MDR7093185.1"/>
    </source>
</evidence>
<dbReference type="NCBIfam" id="NF037995">
    <property type="entry name" value="TRAP_S1"/>
    <property type="match status" value="1"/>
</dbReference>
<sequence>MIQRRTLLKSAAAVAAVPAIAARAQSPITLRFQTFVPATSNVYSRVLVPWMNKVEKESGGRLRFEHYAAMQLGGAPAQLFDQAREGVVDMVWSLAGYTPNRFPRAEVFELPFFTYDGEGASRAAWEYMSTYSADELKEVKVITFHTHGLNVLHMKNKLVTRAADLKGLKVRGPSRKATAILGAVGAIPVGMPLPQIPDSLSKGVIDGAIIPWDTVPAAKLDELTKFHTEFAKGMPGFNNSIQYMVMNKARYESLAPDLKQIIDRNSGLEASGMFGRVIAEADPVVRKGAIDKGNTVHVMGKAETEEFIRLTAPITDEWVADMDKRGFDGKKLLQGGRDLINKYKPKV</sequence>
<dbReference type="InterPro" id="IPR038404">
    <property type="entry name" value="TRAP_DctP_sf"/>
</dbReference>
<protein>
    <submittedName>
        <fullName evidence="3">TRAP-type C4-dicarboxylate transport system substrate-binding protein</fullName>
    </submittedName>
</protein>
<keyword evidence="4" id="KW-1185">Reference proteome</keyword>
<evidence type="ECO:0000256" key="2">
    <source>
        <dbReference type="SAM" id="SignalP"/>
    </source>
</evidence>
<evidence type="ECO:0000256" key="1">
    <source>
        <dbReference type="ARBA" id="ARBA00022729"/>
    </source>
</evidence>
<proteinExistence type="predicted"/>
<dbReference type="CDD" id="cd13665">
    <property type="entry name" value="PBP2_TRAP_Dctp3_4"/>
    <property type="match status" value="1"/>
</dbReference>
<dbReference type="Pfam" id="PF03480">
    <property type="entry name" value="DctP"/>
    <property type="match status" value="1"/>
</dbReference>
<dbReference type="EMBL" id="JAVDWE010000002">
    <property type="protein sequence ID" value="MDR7093185.1"/>
    <property type="molecule type" value="Genomic_DNA"/>
</dbReference>
<evidence type="ECO:0000313" key="4">
    <source>
        <dbReference type="Proteomes" id="UP001265550"/>
    </source>
</evidence>
<dbReference type="InterPro" id="IPR018389">
    <property type="entry name" value="DctP_fam"/>
</dbReference>
<name>A0ABU1V717_9BURK</name>
<dbReference type="Proteomes" id="UP001265550">
    <property type="component" value="Unassembled WGS sequence"/>
</dbReference>
<dbReference type="PANTHER" id="PTHR33376">
    <property type="match status" value="1"/>
</dbReference>
<accession>A0ABU1V717</accession>
<gene>
    <name evidence="3" type="ORF">J2X09_000917</name>
</gene>
<dbReference type="PANTHER" id="PTHR33376:SF15">
    <property type="entry name" value="BLL6794 PROTEIN"/>
    <property type="match status" value="1"/>
</dbReference>
<organism evidence="3 4">
    <name type="scientific">Hydrogenophaga laconesensis</name>
    <dbReference type="NCBI Taxonomy" id="1805971"/>
    <lineage>
        <taxon>Bacteria</taxon>
        <taxon>Pseudomonadati</taxon>
        <taxon>Pseudomonadota</taxon>
        <taxon>Betaproteobacteria</taxon>
        <taxon>Burkholderiales</taxon>
        <taxon>Comamonadaceae</taxon>
        <taxon>Hydrogenophaga</taxon>
    </lineage>
</organism>